<feature type="region of interest" description="Disordered" evidence="1">
    <location>
        <begin position="44"/>
        <end position="119"/>
    </location>
</feature>
<evidence type="ECO:0000313" key="3">
    <source>
        <dbReference type="Proteomes" id="UP001281003"/>
    </source>
</evidence>
<feature type="compositionally biased region" description="Low complexity" evidence="1">
    <location>
        <begin position="275"/>
        <end position="294"/>
    </location>
</feature>
<feature type="region of interest" description="Disordered" evidence="1">
    <location>
        <begin position="335"/>
        <end position="359"/>
    </location>
</feature>
<evidence type="ECO:0000313" key="2">
    <source>
        <dbReference type="EMBL" id="KAK3388734.1"/>
    </source>
</evidence>
<dbReference type="EMBL" id="JAUTDP010000015">
    <property type="protein sequence ID" value="KAK3388734.1"/>
    <property type="molecule type" value="Genomic_DNA"/>
</dbReference>
<organism evidence="2 3">
    <name type="scientific">Sordaria brevicollis</name>
    <dbReference type="NCBI Taxonomy" id="83679"/>
    <lineage>
        <taxon>Eukaryota</taxon>
        <taxon>Fungi</taxon>
        <taxon>Dikarya</taxon>
        <taxon>Ascomycota</taxon>
        <taxon>Pezizomycotina</taxon>
        <taxon>Sordariomycetes</taxon>
        <taxon>Sordariomycetidae</taxon>
        <taxon>Sordariales</taxon>
        <taxon>Sordariaceae</taxon>
        <taxon>Sordaria</taxon>
    </lineage>
</organism>
<feature type="compositionally biased region" description="Polar residues" evidence="1">
    <location>
        <begin position="234"/>
        <end position="246"/>
    </location>
</feature>
<dbReference type="Proteomes" id="UP001281003">
    <property type="component" value="Unassembled WGS sequence"/>
</dbReference>
<feature type="compositionally biased region" description="Low complexity" evidence="1">
    <location>
        <begin position="247"/>
        <end position="268"/>
    </location>
</feature>
<dbReference type="AlphaFoldDB" id="A0AAE0U311"/>
<reference evidence="2" key="1">
    <citation type="journal article" date="2023" name="Mol. Phylogenet. Evol.">
        <title>Genome-scale phylogeny and comparative genomics of the fungal order Sordariales.</title>
        <authorList>
            <person name="Hensen N."/>
            <person name="Bonometti L."/>
            <person name="Westerberg I."/>
            <person name="Brannstrom I.O."/>
            <person name="Guillou S."/>
            <person name="Cros-Aarteil S."/>
            <person name="Calhoun S."/>
            <person name="Haridas S."/>
            <person name="Kuo A."/>
            <person name="Mondo S."/>
            <person name="Pangilinan J."/>
            <person name="Riley R."/>
            <person name="LaButti K."/>
            <person name="Andreopoulos B."/>
            <person name="Lipzen A."/>
            <person name="Chen C."/>
            <person name="Yan M."/>
            <person name="Daum C."/>
            <person name="Ng V."/>
            <person name="Clum A."/>
            <person name="Steindorff A."/>
            <person name="Ohm R.A."/>
            <person name="Martin F."/>
            <person name="Silar P."/>
            <person name="Natvig D.O."/>
            <person name="Lalanne C."/>
            <person name="Gautier V."/>
            <person name="Ament-Velasquez S.L."/>
            <person name="Kruys A."/>
            <person name="Hutchinson M.I."/>
            <person name="Powell A.J."/>
            <person name="Barry K."/>
            <person name="Miller A.N."/>
            <person name="Grigoriev I.V."/>
            <person name="Debuchy R."/>
            <person name="Gladieux P."/>
            <person name="Hiltunen Thoren M."/>
            <person name="Johannesson H."/>
        </authorList>
    </citation>
    <scope>NUCLEOTIDE SEQUENCE</scope>
    <source>
        <strain evidence="2">FGSC 1904</strain>
    </source>
</reference>
<feature type="region of interest" description="Disordered" evidence="1">
    <location>
        <begin position="187"/>
        <end position="211"/>
    </location>
</feature>
<sequence length="574" mass="63743">MPTRLIPLQLPQKVERERARMLELLEYNYTNSHDAADHSSIYYTHNSSSSSSDIASPLPITPTFSRPSHSRYSGSTSSLENIMPSNPSTTSECPISPLQQTHPNKANKTQLPDVQEEPLERDSVDIYEDEDHYDLYAGADEEKLGSLYDCLCDEACSHHNDVAPSITTRPSMTSDFDYDLDGFLSDTDFSDGSRSKKRRHGSDAGMSSWSSRIGSKLPSFSRWGSTSRRNQFASAPASVSSLVQRPSISRTFSRAASSRSSSISASMRRPSEQVQLQQPQPQPQLTETPLPTTPALSFYGSPDETPSPASPLQDAQAAAGKNLERERALAATPLLPPLFTEKPVTQGNTQSLQTSPLQSPTVASYFPDISNPQHYPTPPLSTKASVASFRRATIASTISELPSPLPFLEDQDAWSDRLGHANFTIEPRPYVPNTADLSTYEAFRADWNQARINFTKHLVRTGEHYGLTSITYAYTQEKWAEIEQEWSRAEENLIQRLEPQLTRATTTLLRRATEDVLPAAVPEMLTDEGKFPDRGDVDIVGPMVRDTVMAGHDDKKNSASLWLKNFVDKVGRRK</sequence>
<evidence type="ECO:0000256" key="1">
    <source>
        <dbReference type="SAM" id="MobiDB-lite"/>
    </source>
</evidence>
<feature type="region of interest" description="Disordered" evidence="1">
    <location>
        <begin position="234"/>
        <end position="323"/>
    </location>
</feature>
<comment type="caution">
    <text evidence="2">The sequence shown here is derived from an EMBL/GenBank/DDBJ whole genome shotgun (WGS) entry which is preliminary data.</text>
</comment>
<protein>
    <recommendedName>
        <fullName evidence="4">Only prolin and serin are matching in the corresponding protein</fullName>
    </recommendedName>
</protein>
<gene>
    <name evidence="2" type="ORF">B0T20DRAFT_101483</name>
</gene>
<proteinExistence type="predicted"/>
<accession>A0AAE0U311</accession>
<feature type="compositionally biased region" description="Polar residues" evidence="1">
    <location>
        <begin position="62"/>
        <end position="112"/>
    </location>
</feature>
<reference evidence="2" key="2">
    <citation type="submission" date="2023-07" db="EMBL/GenBank/DDBJ databases">
        <authorList>
            <consortium name="Lawrence Berkeley National Laboratory"/>
            <person name="Haridas S."/>
            <person name="Hensen N."/>
            <person name="Bonometti L."/>
            <person name="Westerberg I."/>
            <person name="Brannstrom I.O."/>
            <person name="Guillou S."/>
            <person name="Cros-Aarteil S."/>
            <person name="Calhoun S."/>
            <person name="Kuo A."/>
            <person name="Mondo S."/>
            <person name="Pangilinan J."/>
            <person name="Riley R."/>
            <person name="LaButti K."/>
            <person name="Andreopoulos B."/>
            <person name="Lipzen A."/>
            <person name="Chen C."/>
            <person name="Yanf M."/>
            <person name="Daum C."/>
            <person name="Ng V."/>
            <person name="Clum A."/>
            <person name="Steindorff A."/>
            <person name="Ohm R."/>
            <person name="Martin F."/>
            <person name="Silar P."/>
            <person name="Natvig D."/>
            <person name="Lalanne C."/>
            <person name="Gautier V."/>
            <person name="Ament-velasquez S.L."/>
            <person name="Kruys A."/>
            <person name="Hutchinson M.I."/>
            <person name="Powell A.J."/>
            <person name="Barry K."/>
            <person name="Miller A.N."/>
            <person name="Grigoriev I.V."/>
            <person name="Debuchy R."/>
            <person name="Gladieux P."/>
            <person name="Thoren M.H."/>
            <person name="Johannesson H."/>
        </authorList>
    </citation>
    <scope>NUCLEOTIDE SEQUENCE</scope>
    <source>
        <strain evidence="2">FGSC 1904</strain>
    </source>
</reference>
<evidence type="ECO:0008006" key="4">
    <source>
        <dbReference type="Google" id="ProtNLM"/>
    </source>
</evidence>
<name>A0AAE0U311_SORBR</name>
<feature type="compositionally biased region" description="Low complexity" evidence="1">
    <location>
        <begin position="44"/>
        <end position="56"/>
    </location>
</feature>
<keyword evidence="3" id="KW-1185">Reference proteome</keyword>
<feature type="compositionally biased region" description="Polar residues" evidence="1">
    <location>
        <begin position="343"/>
        <end position="359"/>
    </location>
</feature>